<keyword evidence="4" id="KW-1185">Reference proteome</keyword>
<reference evidence="3 4" key="1">
    <citation type="journal article" date="2014" name="Syst. Appl. Microbiol.">
        <title>Complete genomes of freshwater sulfur oxidizers Sulfuricella denitrificans skB26 and Sulfuritalea hydrogenivorans sk43H: genetic insights into the sulfur oxidation pathway of betaproteobacteria.</title>
        <authorList>
            <person name="Watanabe T."/>
            <person name="Kojima H."/>
            <person name="Fukui M."/>
        </authorList>
    </citation>
    <scope>NUCLEOTIDE SEQUENCE [LARGE SCALE GENOMIC DNA]</scope>
    <source>
        <strain evidence="3">DSM22779</strain>
    </source>
</reference>
<gene>
    <name evidence="3" type="ORF">SUTH_00433</name>
</gene>
<dbReference type="RefSeq" id="WP_041096736.1">
    <property type="nucleotide sequence ID" value="NZ_AP012547.1"/>
</dbReference>
<feature type="domain" description="Doubled CXXCH motif" evidence="2">
    <location>
        <begin position="508"/>
        <end position="541"/>
    </location>
</feature>
<dbReference type="InterPro" id="IPR036280">
    <property type="entry name" value="Multihaem_cyt_sf"/>
</dbReference>
<protein>
    <recommendedName>
        <fullName evidence="2">Doubled CXXCH motif domain-containing protein</fullName>
    </recommendedName>
</protein>
<evidence type="ECO:0000256" key="1">
    <source>
        <dbReference type="ARBA" id="ARBA00022729"/>
    </source>
</evidence>
<dbReference type="SUPFAM" id="SSF117074">
    <property type="entry name" value="Hypothetical protein PA1324"/>
    <property type="match status" value="1"/>
</dbReference>
<name>W0SBH5_9PROT</name>
<dbReference type="Pfam" id="PF09699">
    <property type="entry name" value="Paired_CXXCH_1"/>
    <property type="match status" value="1"/>
</dbReference>
<sequence length="638" mass="70266">MNKKIIGSLLVIASAFLIYGCTGGVKSYPNTAFKGVVEDGSKETFLKVADATVWLIPANDIAAMGKTPIEVRKDSPNDEPLEDSLAANRGRYLNAKTNDKGEFSFADVPGGKYFVYVEPATSKYLPGGDKSRKALGTDELGAAPMLIKISGNVPPDAKYIGSTACIECHEDQKHITKTLHRLGMTVIGKPSKLQDHSRFPEFNKGLDKLMAGTKFWFHGFDKGRGFDKYQIATKAPADAASASFTATFYKDTDGKLKLRTENLRDSADKPRTYTVDMTYGGGLYKQRYLVRVGANLFPFVQFNQNGDDSFADRTRKPWRDYHADWFYNEEKKQLTDPPQAKSFDKECASCHYAGYTLTKNAKGDYIAGAVNDRNGEMDIDGDGKPNELNLGCETCHGPGSVHDKAKEIDMPATIVSPNKLSAERADVLCGQCHSRPQGFLNNDQPVNKDNKMMLPGTSRNRFLTEYTTRADGKDADFWADGQHSKSHHQPYSDLIKAKKYRNGTQLVACSDCHDPHGNGKSLHQLKHDPKTPEVCTACHKNRDSMKDHLADKARCTVDPAKITCIDCHNAKTAQTGAGFGKGLLNKDGKNYWVNDISSHVYDVPRKDNKGVKGVEPGKAMPIPYTNSCGAACHDTKNL</sequence>
<evidence type="ECO:0000259" key="2">
    <source>
        <dbReference type="Pfam" id="PF09699"/>
    </source>
</evidence>
<accession>W0SBH5</accession>
<proteinExistence type="predicted"/>
<dbReference type="STRING" id="1223802.SUTH_00433"/>
<evidence type="ECO:0000313" key="3">
    <source>
        <dbReference type="EMBL" id="BAO28247.1"/>
    </source>
</evidence>
<dbReference type="Proteomes" id="UP000031637">
    <property type="component" value="Chromosome"/>
</dbReference>
<organism evidence="3 4">
    <name type="scientific">Sulfuritalea hydrogenivorans sk43H</name>
    <dbReference type="NCBI Taxonomy" id="1223802"/>
    <lineage>
        <taxon>Bacteria</taxon>
        <taxon>Pseudomonadati</taxon>
        <taxon>Pseudomonadota</taxon>
        <taxon>Betaproteobacteria</taxon>
        <taxon>Nitrosomonadales</taxon>
        <taxon>Sterolibacteriaceae</taxon>
        <taxon>Sulfuritalea</taxon>
    </lineage>
</organism>
<dbReference type="PANTHER" id="PTHR35038:SF8">
    <property type="entry name" value="C-TYPE POLYHEME CYTOCHROME OMCC"/>
    <property type="match status" value="1"/>
</dbReference>
<keyword evidence="1" id="KW-0732">Signal</keyword>
<dbReference type="AlphaFoldDB" id="W0SBH5"/>
<dbReference type="InterPro" id="IPR010177">
    <property type="entry name" value="Paired_CXXCH_1"/>
</dbReference>
<dbReference type="OrthoDB" id="9814800at2"/>
<dbReference type="PANTHER" id="PTHR35038">
    <property type="entry name" value="DISSIMILATORY SULFITE REDUCTASE SIRA"/>
    <property type="match status" value="1"/>
</dbReference>
<dbReference type="SUPFAM" id="SSF48695">
    <property type="entry name" value="Multiheme cytochromes"/>
    <property type="match status" value="1"/>
</dbReference>
<dbReference type="InterPro" id="IPR051829">
    <property type="entry name" value="Multiheme_Cytochr_ET"/>
</dbReference>
<dbReference type="PROSITE" id="PS51257">
    <property type="entry name" value="PROKAR_LIPOPROTEIN"/>
    <property type="match status" value="1"/>
</dbReference>
<dbReference type="HOGENOM" id="CLU_430689_0_0_4"/>
<dbReference type="KEGG" id="shd:SUTH_00433"/>
<dbReference type="EMBL" id="AP012547">
    <property type="protein sequence ID" value="BAO28247.1"/>
    <property type="molecule type" value="Genomic_DNA"/>
</dbReference>
<dbReference type="Gene3D" id="1.10.1130.10">
    <property type="entry name" value="Flavocytochrome C3, Chain A"/>
    <property type="match status" value="2"/>
</dbReference>
<evidence type="ECO:0000313" key="4">
    <source>
        <dbReference type="Proteomes" id="UP000031637"/>
    </source>
</evidence>